<sequence length="56" mass="6533">MDPAETRRIQRRFDGSNGSSGNVTNSTKVRWIQWIQWKCKEFNEGSMDSTNLAEIR</sequence>
<evidence type="ECO:0000313" key="2">
    <source>
        <dbReference type="EMBL" id="EFO17116.2"/>
    </source>
</evidence>
<gene>
    <name evidence="2" type="ORF">LOAG_11385</name>
</gene>
<dbReference type="EMBL" id="JH712571">
    <property type="protein sequence ID" value="EFO17116.2"/>
    <property type="molecule type" value="Genomic_DNA"/>
</dbReference>
<dbReference type="GeneID" id="9948839"/>
<feature type="compositionally biased region" description="Low complexity" evidence="1">
    <location>
        <begin position="15"/>
        <end position="24"/>
    </location>
</feature>
<organism evidence="2">
    <name type="scientific">Loa loa</name>
    <name type="common">Eye worm</name>
    <name type="synonym">Filaria loa</name>
    <dbReference type="NCBI Taxonomy" id="7209"/>
    <lineage>
        <taxon>Eukaryota</taxon>
        <taxon>Metazoa</taxon>
        <taxon>Ecdysozoa</taxon>
        <taxon>Nematoda</taxon>
        <taxon>Chromadorea</taxon>
        <taxon>Rhabditida</taxon>
        <taxon>Spirurina</taxon>
        <taxon>Spiruromorpha</taxon>
        <taxon>Filarioidea</taxon>
        <taxon>Onchocercidae</taxon>
        <taxon>Loa</taxon>
    </lineage>
</organism>
<reference evidence="2" key="1">
    <citation type="submission" date="2012-04" db="EMBL/GenBank/DDBJ databases">
        <title>The Genome Sequence of Loa loa.</title>
        <authorList>
            <consortium name="The Broad Institute Genome Sequencing Platform"/>
            <consortium name="Broad Institute Genome Sequencing Center for Infectious Disease"/>
            <person name="Nutman T.B."/>
            <person name="Fink D.L."/>
            <person name="Russ C."/>
            <person name="Young S."/>
            <person name="Zeng Q."/>
            <person name="Gargeya S."/>
            <person name="Alvarado L."/>
            <person name="Berlin A."/>
            <person name="Chapman S.B."/>
            <person name="Chen Z."/>
            <person name="Freedman E."/>
            <person name="Gellesch M."/>
            <person name="Goldberg J."/>
            <person name="Griggs A."/>
            <person name="Gujja S."/>
            <person name="Heilman E.R."/>
            <person name="Heiman D."/>
            <person name="Howarth C."/>
            <person name="Mehta T."/>
            <person name="Neiman D."/>
            <person name="Pearson M."/>
            <person name="Roberts A."/>
            <person name="Saif S."/>
            <person name="Shea T."/>
            <person name="Shenoy N."/>
            <person name="Sisk P."/>
            <person name="Stolte C."/>
            <person name="Sykes S."/>
            <person name="White J."/>
            <person name="Yandava C."/>
            <person name="Haas B."/>
            <person name="Henn M.R."/>
            <person name="Nusbaum C."/>
            <person name="Birren B."/>
        </authorList>
    </citation>
    <scope>NUCLEOTIDE SEQUENCE [LARGE SCALE GENOMIC DNA]</scope>
</reference>
<dbReference type="CTD" id="9948839"/>
<protein>
    <submittedName>
        <fullName evidence="2">Uncharacterized protein</fullName>
    </submittedName>
</protein>
<dbReference type="KEGG" id="loa:LOAG_11385"/>
<dbReference type="RefSeq" id="XP_003146954.2">
    <property type="nucleotide sequence ID" value="XM_003146906.2"/>
</dbReference>
<accession>A0A1S0TN18</accession>
<feature type="compositionally biased region" description="Basic and acidic residues" evidence="1">
    <location>
        <begin position="1"/>
        <end position="14"/>
    </location>
</feature>
<feature type="region of interest" description="Disordered" evidence="1">
    <location>
        <begin position="1"/>
        <end position="24"/>
    </location>
</feature>
<evidence type="ECO:0000256" key="1">
    <source>
        <dbReference type="SAM" id="MobiDB-lite"/>
    </source>
</evidence>
<dbReference type="InParanoid" id="A0A1S0TN18"/>
<proteinExistence type="predicted"/>
<dbReference type="AlphaFoldDB" id="A0A1S0TN18"/>
<name>A0A1S0TN18_LOALO</name>